<feature type="domain" description="GH18" evidence="6">
    <location>
        <begin position="103"/>
        <end position="474"/>
    </location>
</feature>
<sequence length="644" mass="70723">MYLTINKIMFLIKFISILILSGLSSVDLCNVEISLPRLPTHEREGAPRVVSVGKLIPKLIPSSSSSPSPSSPSSSSSSTTTTTTTTSTSKPILSSVKSPSKSDTVVCYYGSWSGFRSSSGQLQIENIDPTLCTHLVYTFAGLDSDSKIKSIDPTIDLDQPTGKSGYRRFNQLKKINTNLKTLIGVGGWNEGSIRYSSMAANYSARKIFASSILTFLDTYGFDGVDLAWEFPSARGGNPQDKQSYVTLIRDLVEVLKPKNYLITASVSANKLTIDSGYDVAKLSEYLDLINVLAFDYHGGWEGKTGHHSPLFDKSADQGIDSISNVNYTINYWIERGASPSKLVLGLATFGRSFTIKESTVDCAIGAKVIKPSQDETIVPELGSYGFNQICSMQKNEKWIIQRDPNLLVPFTCKGNQFIGYDDRESIGLKARFARVNGLAGISISSIENDDFGGKCFDGIKFPLIRAAINELKGSNTSFPITVTPTVPHGSSTHKPDNGLWTSTTTDRPWSWTYSTAHSSPSTWWPQPSSTSSPSTWWPQPSSTLSTSWTSASSSSTTWSPSSSSSSTTKPSVGNPIGAVCKYPGTFIHPTDCRKFYRCVRISIEEKYQMYEYDCPPNTLFDVNSRNCLWDYLVNDCREGNNKRQ</sequence>
<evidence type="ECO:0000256" key="1">
    <source>
        <dbReference type="ARBA" id="ARBA00009121"/>
    </source>
</evidence>
<dbReference type="GO" id="GO:0005576">
    <property type="term" value="C:extracellular region"/>
    <property type="evidence" value="ECO:0007669"/>
    <property type="project" value="InterPro"/>
</dbReference>
<feature type="region of interest" description="Disordered" evidence="3">
    <location>
        <begin position="517"/>
        <end position="538"/>
    </location>
</feature>
<organism evidence="7">
    <name type="scientific">Panonychus citri</name>
    <name type="common">Citrus red mite</name>
    <name type="synonym">Tetranychus citri</name>
    <dbReference type="NCBI Taxonomy" id="50023"/>
    <lineage>
        <taxon>Eukaryota</taxon>
        <taxon>Metazoa</taxon>
        <taxon>Ecdysozoa</taxon>
        <taxon>Arthropoda</taxon>
        <taxon>Chelicerata</taxon>
        <taxon>Arachnida</taxon>
        <taxon>Acari</taxon>
        <taxon>Acariformes</taxon>
        <taxon>Trombidiformes</taxon>
        <taxon>Prostigmata</taxon>
        <taxon>Eleutherengona</taxon>
        <taxon>Raphignathae</taxon>
        <taxon>Tetranychoidea</taxon>
        <taxon>Tetranychidae</taxon>
        <taxon>Panonychus</taxon>
    </lineage>
</organism>
<feature type="domain" description="Chitin-binding type-2" evidence="5">
    <location>
        <begin position="577"/>
        <end position="638"/>
    </location>
</feature>
<feature type="compositionally biased region" description="Low complexity" evidence="3">
    <location>
        <begin position="518"/>
        <end position="538"/>
    </location>
</feature>
<comment type="similarity">
    <text evidence="1">Belongs to the glycosyl hydrolase 18 family. Chitinase class II subfamily.</text>
</comment>
<dbReference type="SMART" id="SM00636">
    <property type="entry name" value="Glyco_18"/>
    <property type="match status" value="1"/>
</dbReference>
<feature type="region of interest" description="Disordered" evidence="3">
    <location>
        <begin position="60"/>
        <end position="98"/>
    </location>
</feature>
<dbReference type="PANTHER" id="PTHR11177:SF360">
    <property type="entry name" value="CHITINASE 4-RELATED"/>
    <property type="match status" value="1"/>
</dbReference>
<dbReference type="InterPro" id="IPR029070">
    <property type="entry name" value="Chitinase_insertion_sf"/>
</dbReference>
<dbReference type="GO" id="GO:0006032">
    <property type="term" value="P:chitin catabolic process"/>
    <property type="evidence" value="ECO:0007669"/>
    <property type="project" value="TreeGrafter"/>
</dbReference>
<dbReference type="SMART" id="SM00494">
    <property type="entry name" value="ChtBD2"/>
    <property type="match status" value="1"/>
</dbReference>
<name>A0A1L1WSZ8_PANCT</name>
<feature type="compositionally biased region" description="Low complexity" evidence="3">
    <location>
        <begin position="60"/>
        <end position="95"/>
    </location>
</feature>
<dbReference type="InterPro" id="IPR017853">
    <property type="entry name" value="GH"/>
</dbReference>
<keyword evidence="2" id="KW-0147">Chitin-binding</keyword>
<dbReference type="InterPro" id="IPR002557">
    <property type="entry name" value="Chitin-bd_dom"/>
</dbReference>
<dbReference type="SUPFAM" id="SSF51445">
    <property type="entry name" value="(Trans)glycosidases"/>
    <property type="match status" value="1"/>
</dbReference>
<evidence type="ECO:0000256" key="4">
    <source>
        <dbReference type="SAM" id="SignalP"/>
    </source>
</evidence>
<dbReference type="PROSITE" id="PS50940">
    <property type="entry name" value="CHIT_BIND_II"/>
    <property type="match status" value="1"/>
</dbReference>
<dbReference type="EMBL" id="KP319018">
    <property type="protein sequence ID" value="AJF93646.1"/>
    <property type="molecule type" value="mRNA"/>
</dbReference>
<dbReference type="PANTHER" id="PTHR11177">
    <property type="entry name" value="CHITINASE"/>
    <property type="match status" value="1"/>
</dbReference>
<evidence type="ECO:0000259" key="6">
    <source>
        <dbReference type="PROSITE" id="PS51910"/>
    </source>
</evidence>
<dbReference type="PROSITE" id="PS51910">
    <property type="entry name" value="GH18_2"/>
    <property type="match status" value="1"/>
</dbReference>
<evidence type="ECO:0000313" key="7">
    <source>
        <dbReference type="EMBL" id="AJF93646.1"/>
    </source>
</evidence>
<dbReference type="InterPro" id="IPR036508">
    <property type="entry name" value="Chitin-bd_dom_sf"/>
</dbReference>
<reference evidence="7" key="1">
    <citation type="submission" date="2014-12" db="EMBL/GenBank/DDBJ databases">
        <title>Identification, mRNA expression, and characterisation of chitinase 2 gene in citri red mite, Panonychus citri.</title>
        <authorList>
            <person name="Xia W."/>
        </authorList>
    </citation>
    <scope>NUCLEOTIDE SEQUENCE</scope>
</reference>
<dbReference type="Gene3D" id="3.20.20.80">
    <property type="entry name" value="Glycosidases"/>
    <property type="match status" value="1"/>
</dbReference>
<dbReference type="InterPro" id="IPR050314">
    <property type="entry name" value="Glycosyl_Hydrlase_18"/>
</dbReference>
<evidence type="ECO:0000256" key="3">
    <source>
        <dbReference type="SAM" id="MobiDB-lite"/>
    </source>
</evidence>
<dbReference type="GO" id="GO:0008061">
    <property type="term" value="F:chitin binding"/>
    <property type="evidence" value="ECO:0007669"/>
    <property type="project" value="UniProtKB-KW"/>
</dbReference>
<dbReference type="GO" id="GO:0004568">
    <property type="term" value="F:chitinase activity"/>
    <property type="evidence" value="ECO:0007669"/>
    <property type="project" value="TreeGrafter"/>
</dbReference>
<feature type="chain" id="PRO_5009851110" evidence="4">
    <location>
        <begin position="26"/>
        <end position="644"/>
    </location>
</feature>
<accession>A0A1L1WSZ8</accession>
<dbReference type="Gene3D" id="3.10.50.10">
    <property type="match status" value="1"/>
</dbReference>
<dbReference type="Pfam" id="PF00704">
    <property type="entry name" value="Glyco_hydro_18"/>
    <property type="match status" value="1"/>
</dbReference>
<dbReference type="AlphaFoldDB" id="A0A1L1WSZ8"/>
<dbReference type="SUPFAM" id="SSF54556">
    <property type="entry name" value="Chitinase insertion domain"/>
    <property type="match status" value="1"/>
</dbReference>
<protein>
    <submittedName>
        <fullName evidence="7">Chitinase 2</fullName>
    </submittedName>
</protein>
<evidence type="ECO:0000256" key="2">
    <source>
        <dbReference type="ARBA" id="ARBA00022669"/>
    </source>
</evidence>
<dbReference type="InterPro" id="IPR011583">
    <property type="entry name" value="Chitinase_II/V-like_cat"/>
</dbReference>
<dbReference type="OrthoDB" id="76388at2759"/>
<proteinExistence type="evidence at transcript level"/>
<evidence type="ECO:0000259" key="5">
    <source>
        <dbReference type="PROSITE" id="PS50940"/>
    </source>
</evidence>
<feature type="signal peptide" evidence="4">
    <location>
        <begin position="1"/>
        <end position="25"/>
    </location>
</feature>
<dbReference type="SUPFAM" id="SSF57625">
    <property type="entry name" value="Invertebrate chitin-binding proteins"/>
    <property type="match status" value="1"/>
</dbReference>
<dbReference type="InterPro" id="IPR001223">
    <property type="entry name" value="Glyco_hydro18_cat"/>
</dbReference>
<keyword evidence="4" id="KW-0732">Signal</keyword>
<dbReference type="Pfam" id="PF01607">
    <property type="entry name" value="CBM_14"/>
    <property type="match status" value="1"/>
</dbReference>
<dbReference type="GO" id="GO:0005975">
    <property type="term" value="P:carbohydrate metabolic process"/>
    <property type="evidence" value="ECO:0007669"/>
    <property type="project" value="InterPro"/>
</dbReference>
<dbReference type="Gene3D" id="2.170.140.10">
    <property type="entry name" value="Chitin binding domain"/>
    <property type="match status" value="1"/>
</dbReference>